<name>A0A256GA16_9HYPH</name>
<dbReference type="AlphaFoldDB" id="A0A256GA16"/>
<evidence type="ECO:0000313" key="1">
    <source>
        <dbReference type="EMBL" id="OYR23952.1"/>
    </source>
</evidence>
<organism evidence="1 2">
    <name type="scientific">Brucella pseudogrignonensis</name>
    <dbReference type="NCBI Taxonomy" id="419475"/>
    <lineage>
        <taxon>Bacteria</taxon>
        <taxon>Pseudomonadati</taxon>
        <taxon>Pseudomonadota</taxon>
        <taxon>Alphaproteobacteria</taxon>
        <taxon>Hyphomicrobiales</taxon>
        <taxon>Brucellaceae</taxon>
        <taxon>Brucella/Ochrobactrum group</taxon>
        <taxon>Brucella</taxon>
    </lineage>
</organism>
<comment type="caution">
    <text evidence="1">The sequence shown here is derived from an EMBL/GenBank/DDBJ whole genome shotgun (WGS) entry which is preliminary data.</text>
</comment>
<evidence type="ECO:0000313" key="2">
    <source>
        <dbReference type="Proteomes" id="UP000216188"/>
    </source>
</evidence>
<sequence>MKTMERARSGRWHRKVDVPPSLKINAVTSATQRKFWDLRTRLFMTPFAYQ</sequence>
<proteinExistence type="predicted"/>
<reference evidence="1 2" key="1">
    <citation type="submission" date="2017-07" db="EMBL/GenBank/DDBJ databases">
        <title>Phylogenetic study on the rhizospheric bacterium Ochrobactrum sp. A44.</title>
        <authorList>
            <person name="Krzyzanowska D.M."/>
            <person name="Ossowicki A."/>
            <person name="Rajewska M."/>
            <person name="Maciag T."/>
            <person name="Kaczynski Z."/>
            <person name="Czerwicka M."/>
            <person name="Jafra S."/>
        </authorList>
    </citation>
    <scope>NUCLEOTIDE SEQUENCE [LARGE SCALE GENOMIC DNA]</scope>
    <source>
        <strain evidence="1 2">CCUG 30717</strain>
    </source>
</reference>
<accession>A0A256GA16</accession>
<dbReference type="Proteomes" id="UP000216188">
    <property type="component" value="Unassembled WGS sequence"/>
</dbReference>
<dbReference type="EMBL" id="NNRM01000037">
    <property type="protein sequence ID" value="OYR23952.1"/>
    <property type="molecule type" value="Genomic_DNA"/>
</dbReference>
<gene>
    <name evidence="1" type="ORF">CEV34_3285</name>
</gene>
<protein>
    <submittedName>
        <fullName evidence="1">Uncharacterized protein</fullName>
    </submittedName>
</protein>
<keyword evidence="2" id="KW-1185">Reference proteome</keyword>